<keyword evidence="4" id="KW-1185">Reference proteome</keyword>
<dbReference type="PANTHER" id="PTHR12993:SF11">
    <property type="entry name" value="N-ACETYLGLUCOSAMINYL-PHOSPHATIDYLINOSITOL DE-N-ACETYLASE"/>
    <property type="match status" value="1"/>
</dbReference>
<dbReference type="AlphaFoldDB" id="A0AAF0ERW5"/>
<accession>A0AAF0ERW5</accession>
<dbReference type="InterPro" id="IPR024078">
    <property type="entry name" value="LmbE-like_dom_sf"/>
</dbReference>
<protein>
    <recommendedName>
        <fullName evidence="2">N-acetylglucosaminylphosphatidylinositol deacetylase</fullName>
        <ecNumber evidence="2">3.5.1.89</ecNumber>
    </recommendedName>
</protein>
<keyword evidence="3" id="KW-0378">Hydrolase</keyword>
<dbReference type="Pfam" id="PF02585">
    <property type="entry name" value="PIG-L"/>
    <property type="match status" value="1"/>
</dbReference>
<proteinExistence type="inferred from homology"/>
<comment type="similarity">
    <text evidence="1">Belongs to the PIGL family.</text>
</comment>
<reference evidence="3" key="1">
    <citation type="submission" date="2023-03" db="EMBL/GenBank/DDBJ databases">
        <title>Mating type loci evolution in Malassezia.</title>
        <authorList>
            <person name="Coelho M.A."/>
        </authorList>
    </citation>
    <scope>NUCLEOTIDE SEQUENCE</scope>
    <source>
        <strain evidence="3">CBS 11721</strain>
    </source>
</reference>
<dbReference type="GO" id="GO:0000225">
    <property type="term" value="F:N-acetylglucosaminylphosphatidylinositol deacetylase activity"/>
    <property type="evidence" value="ECO:0007669"/>
    <property type="project" value="UniProtKB-EC"/>
</dbReference>
<dbReference type="PANTHER" id="PTHR12993">
    <property type="entry name" value="N-ACETYLGLUCOSAMINYL-PHOSPHATIDYLINOSITOL DE-N-ACETYLASE-RELATED"/>
    <property type="match status" value="1"/>
</dbReference>
<evidence type="ECO:0000256" key="1">
    <source>
        <dbReference type="ARBA" id="ARBA00006066"/>
    </source>
</evidence>
<sequence>MNRKVNRLVRQLFLVGVVCTAIVLLTGGVHAPDGALGKKALVLTAHPDDEAMFFSPTVLSHPHVSALCLSTGNAEGLGGVRATELVASYAALGVPANRVAYVDDPALQDGMDTAWDPAHIARIVAARVCPSDIDTIVTFDNGGVSQHPNHIATFQGALHMLRTWDARCKRPAPRLLTLNSFSWRIKFTGTIAAAGQVIAHTLSGTRDALILASPNMYFAGLRAMHAHVSQLVWFRYLYLVTSVYMHANWLHVTEAT</sequence>
<evidence type="ECO:0000256" key="2">
    <source>
        <dbReference type="ARBA" id="ARBA00012176"/>
    </source>
</evidence>
<name>A0AAF0ERW5_9BASI</name>
<dbReference type="EC" id="3.5.1.89" evidence="2"/>
<gene>
    <name evidence="3" type="primary">GPI12</name>
    <name evidence="3" type="ORF">MCUN1_002373</name>
</gene>
<dbReference type="GO" id="GO:0005783">
    <property type="term" value="C:endoplasmic reticulum"/>
    <property type="evidence" value="ECO:0007669"/>
    <property type="project" value="TreeGrafter"/>
</dbReference>
<evidence type="ECO:0000313" key="4">
    <source>
        <dbReference type="Proteomes" id="UP001219933"/>
    </source>
</evidence>
<dbReference type="Proteomes" id="UP001219933">
    <property type="component" value="Chromosome 3"/>
</dbReference>
<dbReference type="EMBL" id="CP119879">
    <property type="protein sequence ID" value="WFD35515.1"/>
    <property type="molecule type" value="Genomic_DNA"/>
</dbReference>
<organism evidence="3 4">
    <name type="scientific">Malassezia cuniculi</name>
    <dbReference type="NCBI Taxonomy" id="948313"/>
    <lineage>
        <taxon>Eukaryota</taxon>
        <taxon>Fungi</taxon>
        <taxon>Dikarya</taxon>
        <taxon>Basidiomycota</taxon>
        <taxon>Ustilaginomycotina</taxon>
        <taxon>Malasseziomycetes</taxon>
        <taxon>Malasseziales</taxon>
        <taxon>Malasseziaceae</taxon>
        <taxon>Malassezia</taxon>
    </lineage>
</organism>
<dbReference type="Gene3D" id="3.40.50.10320">
    <property type="entry name" value="LmbE-like"/>
    <property type="match status" value="1"/>
</dbReference>
<dbReference type="InterPro" id="IPR003737">
    <property type="entry name" value="GlcNAc_PI_deacetylase-related"/>
</dbReference>
<dbReference type="SUPFAM" id="SSF102588">
    <property type="entry name" value="LmbE-like"/>
    <property type="match status" value="1"/>
</dbReference>
<evidence type="ECO:0000313" key="3">
    <source>
        <dbReference type="EMBL" id="WFD35515.1"/>
    </source>
</evidence>